<keyword evidence="3" id="KW-1185">Reference proteome</keyword>
<reference evidence="2" key="1">
    <citation type="submission" date="2022-03" db="EMBL/GenBank/DDBJ databases">
        <authorList>
            <person name="Martin C."/>
        </authorList>
    </citation>
    <scope>NUCLEOTIDE SEQUENCE</scope>
</reference>
<dbReference type="GO" id="GO:0005758">
    <property type="term" value="C:mitochondrial intermembrane space"/>
    <property type="evidence" value="ECO:0007669"/>
    <property type="project" value="InterPro"/>
</dbReference>
<feature type="domain" description="PRELI/MSF1" evidence="1">
    <location>
        <begin position="2"/>
        <end position="171"/>
    </location>
</feature>
<dbReference type="Proteomes" id="UP000749559">
    <property type="component" value="Unassembled WGS sequence"/>
</dbReference>
<comment type="caution">
    <text evidence="2">The sequence shown here is derived from an EMBL/GenBank/DDBJ whole genome shotgun (WGS) entry which is preliminary data.</text>
</comment>
<dbReference type="PANTHER" id="PTHR11158">
    <property type="entry name" value="MSF1/PX19 RELATED"/>
    <property type="match status" value="1"/>
</dbReference>
<evidence type="ECO:0000313" key="2">
    <source>
        <dbReference type="EMBL" id="CAH1785143.1"/>
    </source>
</evidence>
<name>A0A8S4NTI7_OWEFU</name>
<dbReference type="InterPro" id="IPR006797">
    <property type="entry name" value="PRELI/MSF1_dom"/>
</dbReference>
<dbReference type="AlphaFoldDB" id="A0A8S4NTI7"/>
<dbReference type="PROSITE" id="PS50904">
    <property type="entry name" value="PRELI_MSF1"/>
    <property type="match status" value="1"/>
</dbReference>
<protein>
    <recommendedName>
        <fullName evidence="1">PRELI/MSF1 domain-containing protein</fullName>
    </recommendedName>
</protein>
<dbReference type="EMBL" id="CAIIXF020000005">
    <property type="protein sequence ID" value="CAH1785143.1"/>
    <property type="molecule type" value="Genomic_DNA"/>
</dbReference>
<dbReference type="Pfam" id="PF04707">
    <property type="entry name" value="PRELI"/>
    <property type="match status" value="1"/>
</dbReference>
<proteinExistence type="predicted"/>
<evidence type="ECO:0000259" key="1">
    <source>
        <dbReference type="PROSITE" id="PS50904"/>
    </source>
</evidence>
<evidence type="ECO:0000313" key="3">
    <source>
        <dbReference type="Proteomes" id="UP000749559"/>
    </source>
</evidence>
<gene>
    <name evidence="2" type="ORF">OFUS_LOCUS11246</name>
</gene>
<accession>A0A8S4NTI7</accession>
<sequence>MAKYFTTVNEFKYSWDQVAAGFWQRYPNPYSKHVLSEDVVDRKVADNKLYTKRLLTKTNHMPKWGEKIVPGPKYVALVEESVVDPKAKTLTTYTRNVGYTRLMSVVEKCIFKVDEKNSKWSQVERYAWIDSNVIGVGGAIKHFGMERFKHNVNKACKGFEYVLDNLYPGLNQVAQDTGTMAARKEKLAETAKKAKEIAKAKASRPITANCSGQAASS</sequence>
<dbReference type="InterPro" id="IPR037365">
    <property type="entry name" value="Slowmo/Ups"/>
</dbReference>
<organism evidence="2 3">
    <name type="scientific">Owenia fusiformis</name>
    <name type="common">Polychaete worm</name>
    <dbReference type="NCBI Taxonomy" id="6347"/>
    <lineage>
        <taxon>Eukaryota</taxon>
        <taxon>Metazoa</taxon>
        <taxon>Spiralia</taxon>
        <taxon>Lophotrochozoa</taxon>
        <taxon>Annelida</taxon>
        <taxon>Polychaeta</taxon>
        <taxon>Sedentaria</taxon>
        <taxon>Canalipalpata</taxon>
        <taxon>Sabellida</taxon>
        <taxon>Oweniida</taxon>
        <taxon>Oweniidae</taxon>
        <taxon>Owenia</taxon>
    </lineage>
</organism>
<dbReference type="OrthoDB" id="341300at2759"/>